<comment type="subcellular location">
    <subcellularLocation>
        <location evidence="1">Cell membrane</location>
        <topology evidence="1">Multi-pass membrane protein</topology>
    </subcellularLocation>
</comment>
<evidence type="ECO:0000313" key="8">
    <source>
        <dbReference type="Proteomes" id="UP000295705"/>
    </source>
</evidence>
<dbReference type="PIRSF" id="PIRSF035875">
    <property type="entry name" value="RNase_BN"/>
    <property type="match status" value="1"/>
</dbReference>
<name>A0A4R6V069_9PSEU</name>
<evidence type="ECO:0000256" key="4">
    <source>
        <dbReference type="ARBA" id="ARBA00022989"/>
    </source>
</evidence>
<evidence type="ECO:0000256" key="6">
    <source>
        <dbReference type="SAM" id="Phobius"/>
    </source>
</evidence>
<feature type="transmembrane region" description="Helical" evidence="6">
    <location>
        <begin position="196"/>
        <end position="217"/>
    </location>
</feature>
<feature type="transmembrane region" description="Helical" evidence="6">
    <location>
        <begin position="259"/>
        <end position="281"/>
    </location>
</feature>
<evidence type="ECO:0000256" key="3">
    <source>
        <dbReference type="ARBA" id="ARBA00022692"/>
    </source>
</evidence>
<accession>A0A4R6V069</accession>
<feature type="transmembrane region" description="Helical" evidence="6">
    <location>
        <begin position="153"/>
        <end position="176"/>
    </location>
</feature>
<keyword evidence="2" id="KW-1003">Cell membrane</keyword>
<evidence type="ECO:0000256" key="1">
    <source>
        <dbReference type="ARBA" id="ARBA00004651"/>
    </source>
</evidence>
<dbReference type="RefSeq" id="WP_133828675.1">
    <property type="nucleotide sequence ID" value="NZ_BAABHR010000040.1"/>
</dbReference>
<keyword evidence="3 6" id="KW-0812">Transmembrane</keyword>
<feature type="transmembrane region" description="Helical" evidence="6">
    <location>
        <begin position="108"/>
        <end position="126"/>
    </location>
</feature>
<evidence type="ECO:0000256" key="5">
    <source>
        <dbReference type="ARBA" id="ARBA00023136"/>
    </source>
</evidence>
<keyword evidence="8" id="KW-1185">Reference proteome</keyword>
<dbReference type="EMBL" id="SNYO01000008">
    <property type="protein sequence ID" value="TDQ51693.1"/>
    <property type="molecule type" value="Genomic_DNA"/>
</dbReference>
<feature type="transmembrane region" description="Helical" evidence="6">
    <location>
        <begin position="43"/>
        <end position="70"/>
    </location>
</feature>
<keyword evidence="4 6" id="KW-1133">Transmembrane helix</keyword>
<dbReference type="OrthoDB" id="3609883at2"/>
<dbReference type="Proteomes" id="UP000295705">
    <property type="component" value="Unassembled WGS sequence"/>
</dbReference>
<dbReference type="Pfam" id="PF03631">
    <property type="entry name" value="Virul_fac_BrkB"/>
    <property type="match status" value="1"/>
</dbReference>
<dbReference type="GO" id="GO:0005886">
    <property type="term" value="C:plasma membrane"/>
    <property type="evidence" value="ECO:0007669"/>
    <property type="project" value="UniProtKB-SubCell"/>
</dbReference>
<feature type="transmembrane region" description="Helical" evidence="6">
    <location>
        <begin position="229"/>
        <end position="253"/>
    </location>
</feature>
<dbReference type="PANTHER" id="PTHR30213:SF1">
    <property type="entry name" value="INNER MEMBRANE PROTEIN YHJD"/>
    <property type="match status" value="1"/>
</dbReference>
<proteinExistence type="predicted"/>
<evidence type="ECO:0000313" key="7">
    <source>
        <dbReference type="EMBL" id="TDQ51693.1"/>
    </source>
</evidence>
<dbReference type="PANTHER" id="PTHR30213">
    <property type="entry name" value="INNER MEMBRANE PROTEIN YHJD"/>
    <property type="match status" value="1"/>
</dbReference>
<keyword evidence="5 6" id="KW-0472">Membrane</keyword>
<organism evidence="7 8">
    <name type="scientific">Actinomycetospora succinea</name>
    <dbReference type="NCBI Taxonomy" id="663603"/>
    <lineage>
        <taxon>Bacteria</taxon>
        <taxon>Bacillati</taxon>
        <taxon>Actinomycetota</taxon>
        <taxon>Actinomycetes</taxon>
        <taxon>Pseudonocardiales</taxon>
        <taxon>Pseudonocardiaceae</taxon>
        <taxon>Actinomycetospora</taxon>
    </lineage>
</organism>
<gene>
    <name evidence="7" type="ORF">EV188_10853</name>
</gene>
<sequence>MAPAGWQGIGGRVRRLTPARMGPGWRRLRETRRVYRARHGDHLAGAVTFFTVLALVPLLMLAVSVVGFVLSSSESVFAEVERLLAAALPQPVSTEVVHVVHVVVAERGTLGVLAVAAAAVSGWSWISHLRDAVTALLGRPCPERRLRSAVSDVAALIGVGLALAVSFALATLTGVLGRWLLGLLGLTSTGGARAVLAVGSIVVGLAANWLVVAWCLAHLPRPTRPLRPLLPAAAVAAVGLVVLQQIGGLYFRLIGTSPAVTALGALVGFLLIVYLVVRWLFLVTVWAETRAPEAVSDRGEAARGGLELVADLVG</sequence>
<evidence type="ECO:0000256" key="2">
    <source>
        <dbReference type="ARBA" id="ARBA00022475"/>
    </source>
</evidence>
<dbReference type="AlphaFoldDB" id="A0A4R6V069"/>
<reference evidence="7 8" key="1">
    <citation type="submission" date="2019-03" db="EMBL/GenBank/DDBJ databases">
        <title>Genomic Encyclopedia of Type Strains, Phase IV (KMG-IV): sequencing the most valuable type-strain genomes for metagenomic binning, comparative biology and taxonomic classification.</title>
        <authorList>
            <person name="Goeker M."/>
        </authorList>
    </citation>
    <scope>NUCLEOTIDE SEQUENCE [LARGE SCALE GENOMIC DNA]</scope>
    <source>
        <strain evidence="7 8">DSM 45775</strain>
    </source>
</reference>
<protein>
    <submittedName>
        <fullName evidence="7">Membrane protein</fullName>
    </submittedName>
</protein>
<comment type="caution">
    <text evidence="7">The sequence shown here is derived from an EMBL/GenBank/DDBJ whole genome shotgun (WGS) entry which is preliminary data.</text>
</comment>
<dbReference type="InterPro" id="IPR017039">
    <property type="entry name" value="Virul_fac_BrkB"/>
</dbReference>